<dbReference type="InterPro" id="IPR023198">
    <property type="entry name" value="PGP-like_dom2"/>
</dbReference>
<evidence type="ECO:0000256" key="1">
    <source>
        <dbReference type="ARBA" id="ARBA00022801"/>
    </source>
</evidence>
<dbReference type="InterPro" id="IPR036412">
    <property type="entry name" value="HAD-like_sf"/>
</dbReference>
<dbReference type="GO" id="GO:0006281">
    <property type="term" value="P:DNA repair"/>
    <property type="evidence" value="ECO:0007669"/>
    <property type="project" value="TreeGrafter"/>
</dbReference>
<reference evidence="3 4" key="1">
    <citation type="submission" date="2015-09" db="EMBL/GenBank/DDBJ databases">
        <title>Genome sequencing project for genomic taxonomy and phylogenomics of Bacillus-like bacteria.</title>
        <authorList>
            <person name="Liu B."/>
            <person name="Wang J."/>
            <person name="Zhu Y."/>
            <person name="Liu G."/>
            <person name="Chen Q."/>
            <person name="Chen Z."/>
            <person name="Lan J."/>
            <person name="Che J."/>
            <person name="Ge C."/>
            <person name="Shi H."/>
            <person name="Pan Z."/>
            <person name="Liu X."/>
        </authorList>
    </citation>
    <scope>NUCLEOTIDE SEQUENCE [LARGE SCALE GENOMIC DNA]</scope>
    <source>
        <strain evidence="3 4">LMG 18435</strain>
    </source>
</reference>
<dbReference type="SFLD" id="SFLDS00003">
    <property type="entry name" value="Haloacid_Dehalogenase"/>
    <property type="match status" value="1"/>
</dbReference>
<dbReference type="NCBIfam" id="TIGR01549">
    <property type="entry name" value="HAD-SF-IA-v1"/>
    <property type="match status" value="1"/>
</dbReference>
<dbReference type="PANTHER" id="PTHR43434">
    <property type="entry name" value="PHOSPHOGLYCOLATE PHOSPHATASE"/>
    <property type="match status" value="1"/>
</dbReference>
<dbReference type="GO" id="GO:0008967">
    <property type="term" value="F:phosphoglycolate phosphatase activity"/>
    <property type="evidence" value="ECO:0007669"/>
    <property type="project" value="TreeGrafter"/>
</dbReference>
<dbReference type="GO" id="GO:0005829">
    <property type="term" value="C:cytosol"/>
    <property type="evidence" value="ECO:0007669"/>
    <property type="project" value="TreeGrafter"/>
</dbReference>
<dbReference type="Gene3D" id="1.10.150.240">
    <property type="entry name" value="Putative phosphatase, domain 2"/>
    <property type="match status" value="1"/>
</dbReference>
<evidence type="ECO:0000313" key="3">
    <source>
        <dbReference type="EMBL" id="KQL52540.1"/>
    </source>
</evidence>
<evidence type="ECO:0000313" key="4">
    <source>
        <dbReference type="Proteomes" id="UP000051888"/>
    </source>
</evidence>
<proteinExistence type="predicted"/>
<dbReference type="Gene3D" id="3.40.50.1000">
    <property type="entry name" value="HAD superfamily/HAD-like"/>
    <property type="match status" value="1"/>
</dbReference>
<dbReference type="Proteomes" id="UP000051888">
    <property type="component" value="Unassembled WGS sequence"/>
</dbReference>
<keyword evidence="1" id="KW-0378">Hydrolase</keyword>
<dbReference type="STRING" id="157838.AN964_02640"/>
<dbReference type="InterPro" id="IPR023214">
    <property type="entry name" value="HAD_sf"/>
</dbReference>
<accession>A0A0Q3WUS4</accession>
<sequence>MNILWDFDGTLFDTYPAYSNVFSQVLGEAVDKKEIYETLKISFSHAVHHYGITENQIKEIDTLESQLAPKDIKPFENAEEILKFANKNVIMTHKDRKGVLSILEYYGWDKYFADIVTIDDGFPRKPNSAAYKYLHEKHHIDLAIGDREIDLIPAKELGIATCIFQNQHVNADYYLSNYADFFKLMKDFTHS</sequence>
<organism evidence="3 4">
    <name type="scientific">Heyndrickxia shackletonii</name>
    <dbReference type="NCBI Taxonomy" id="157838"/>
    <lineage>
        <taxon>Bacteria</taxon>
        <taxon>Bacillati</taxon>
        <taxon>Bacillota</taxon>
        <taxon>Bacilli</taxon>
        <taxon>Bacillales</taxon>
        <taxon>Bacillaceae</taxon>
        <taxon>Heyndrickxia</taxon>
    </lineage>
</organism>
<dbReference type="PATRIC" id="fig|157838.3.peg.582"/>
<dbReference type="EMBL" id="LJJC01000004">
    <property type="protein sequence ID" value="KQL52540.1"/>
    <property type="molecule type" value="Genomic_DNA"/>
</dbReference>
<comment type="caution">
    <text evidence="3">The sequence shown here is derived from an EMBL/GenBank/DDBJ whole genome shotgun (WGS) entry which is preliminary data.</text>
</comment>
<dbReference type="Pfam" id="PF13419">
    <property type="entry name" value="HAD_2"/>
    <property type="match status" value="1"/>
</dbReference>
<dbReference type="InterPro" id="IPR006439">
    <property type="entry name" value="HAD-SF_hydro_IA"/>
</dbReference>
<dbReference type="InterPro" id="IPR050155">
    <property type="entry name" value="HAD-like_hydrolase_sf"/>
</dbReference>
<dbReference type="InterPro" id="IPR041492">
    <property type="entry name" value="HAD_2"/>
</dbReference>
<dbReference type="PANTHER" id="PTHR43434:SF25">
    <property type="entry name" value="PHOSPHOGLYCOLATE PHOSPHATASE"/>
    <property type="match status" value="1"/>
</dbReference>
<gene>
    <name evidence="3" type="ORF">AN964_02640</name>
</gene>
<keyword evidence="4" id="KW-1185">Reference proteome</keyword>
<dbReference type="RefSeq" id="WP_055738231.1">
    <property type="nucleotide sequence ID" value="NZ_JAAIWL010000029.1"/>
</dbReference>
<name>A0A0Q3WUS4_9BACI</name>
<dbReference type="AlphaFoldDB" id="A0A0Q3WUS4"/>
<dbReference type="SFLD" id="SFLDG01129">
    <property type="entry name" value="C1.5:_HAD__Beta-PGM__Phosphata"/>
    <property type="match status" value="1"/>
</dbReference>
<dbReference type="SUPFAM" id="SSF56784">
    <property type="entry name" value="HAD-like"/>
    <property type="match status" value="1"/>
</dbReference>
<keyword evidence="2" id="KW-0460">Magnesium</keyword>
<evidence type="ECO:0000256" key="2">
    <source>
        <dbReference type="ARBA" id="ARBA00022842"/>
    </source>
</evidence>
<protein>
    <submittedName>
        <fullName evidence="3">Phosphoglycolate phosphatase</fullName>
    </submittedName>
</protein>
<dbReference type="OrthoDB" id="9807630at2"/>